<evidence type="ECO:0000256" key="1">
    <source>
        <dbReference type="SAM" id="Phobius"/>
    </source>
</evidence>
<feature type="transmembrane region" description="Helical" evidence="1">
    <location>
        <begin position="289"/>
        <end position="306"/>
    </location>
</feature>
<feature type="transmembrane region" description="Helical" evidence="1">
    <location>
        <begin position="146"/>
        <end position="163"/>
    </location>
</feature>
<sequence>MRRRAFWLSALVFATLFIWAWKPVFSVGFLADDYEWFRYVSDLRSWDLWRIFWYPALGAVRFARYRPLVGLTFWSDFRLFGYQAWGYHLTNLFFHGLAVIGVFLVASSLLRRKKGGVVAALISAGLFSVSPILVEAVTWVDGRYDVIASALILFSLWMFLRGYRGRSRGLWLGASSFLGVMSLLAKETAVILPFIVCTIIIYSLLERYNKVGIDSFFREVKRVQIWFWIFLLGAGFYVWLGSLSLGKFVFLEKGYSIGISRPFLAWIILTMVGISLRWVRLVPMVSRRVWLSWWWVGLSLVPISFLPTQLRFLYLPAALATVCVVLRLSDFRPGRRVLSIGGLVVVVLVFSLGLRSRNFAWVEASRGQRQIIGQISEKIEEAQPRLMYLFNLPDHIRGIPAFRSYVEEAILLEAERLGKSFPRNPIDIIPGPMTDDLGETGVQVLDSSRVVVTSSKGFVIFPPSVVRRFPDGSSALDWGGDWQATASADRKRMWVSLPHGLDEAGVSGLIFSEGRIENVFPR</sequence>
<name>A0A1G1VQK6_9BACT</name>
<feature type="transmembrane region" description="Helical" evidence="1">
    <location>
        <begin position="225"/>
        <end position="251"/>
    </location>
</feature>
<evidence type="ECO:0000313" key="3">
    <source>
        <dbReference type="Proteomes" id="UP000179233"/>
    </source>
</evidence>
<feature type="transmembrane region" description="Helical" evidence="1">
    <location>
        <begin position="184"/>
        <end position="205"/>
    </location>
</feature>
<feature type="transmembrane region" description="Helical" evidence="1">
    <location>
        <begin position="337"/>
        <end position="354"/>
    </location>
</feature>
<evidence type="ECO:0000313" key="2">
    <source>
        <dbReference type="EMBL" id="OGY17681.1"/>
    </source>
</evidence>
<keyword evidence="1" id="KW-1133">Transmembrane helix</keyword>
<dbReference type="Proteomes" id="UP000179233">
    <property type="component" value="Unassembled WGS sequence"/>
</dbReference>
<feature type="transmembrane region" description="Helical" evidence="1">
    <location>
        <begin position="263"/>
        <end position="283"/>
    </location>
</feature>
<gene>
    <name evidence="2" type="ORF">A2786_05745</name>
</gene>
<dbReference type="AlphaFoldDB" id="A0A1G1VQK6"/>
<feature type="transmembrane region" description="Helical" evidence="1">
    <location>
        <begin position="92"/>
        <end position="110"/>
    </location>
</feature>
<accession>A0A1G1VQK6</accession>
<organism evidence="2 3">
    <name type="scientific">Candidatus Chisholmbacteria bacterium RIFCSPHIGHO2_01_FULL_52_32</name>
    <dbReference type="NCBI Taxonomy" id="1797591"/>
    <lineage>
        <taxon>Bacteria</taxon>
        <taxon>Candidatus Chisholmiibacteriota</taxon>
    </lineage>
</organism>
<dbReference type="PANTHER" id="PTHR44216">
    <property type="entry name" value="PROTEIN O-MANNOSYL-TRANSFERASE TMTC2"/>
    <property type="match status" value="1"/>
</dbReference>
<dbReference type="GO" id="GO:0000030">
    <property type="term" value="F:mannosyltransferase activity"/>
    <property type="evidence" value="ECO:0007669"/>
    <property type="project" value="TreeGrafter"/>
</dbReference>
<reference evidence="2 3" key="1">
    <citation type="journal article" date="2016" name="Nat. Commun.">
        <title>Thousands of microbial genomes shed light on interconnected biogeochemical processes in an aquifer system.</title>
        <authorList>
            <person name="Anantharaman K."/>
            <person name="Brown C.T."/>
            <person name="Hug L.A."/>
            <person name="Sharon I."/>
            <person name="Castelle C.J."/>
            <person name="Probst A.J."/>
            <person name="Thomas B.C."/>
            <person name="Singh A."/>
            <person name="Wilkins M.J."/>
            <person name="Karaoz U."/>
            <person name="Brodie E.L."/>
            <person name="Williams K.H."/>
            <person name="Hubbard S.S."/>
            <person name="Banfield J.F."/>
        </authorList>
    </citation>
    <scope>NUCLEOTIDE SEQUENCE [LARGE SCALE GENOMIC DNA]</scope>
</reference>
<dbReference type="GO" id="GO:0035269">
    <property type="term" value="P:protein O-linked glycosylation via mannose"/>
    <property type="evidence" value="ECO:0007669"/>
    <property type="project" value="TreeGrafter"/>
</dbReference>
<dbReference type="EMBL" id="MHCJ01000007">
    <property type="protein sequence ID" value="OGY17681.1"/>
    <property type="molecule type" value="Genomic_DNA"/>
</dbReference>
<evidence type="ECO:0008006" key="4">
    <source>
        <dbReference type="Google" id="ProtNLM"/>
    </source>
</evidence>
<feature type="transmembrane region" description="Helical" evidence="1">
    <location>
        <begin position="117"/>
        <end position="140"/>
    </location>
</feature>
<keyword evidence="1" id="KW-0812">Transmembrane</keyword>
<comment type="caution">
    <text evidence="2">The sequence shown here is derived from an EMBL/GenBank/DDBJ whole genome shotgun (WGS) entry which is preliminary data.</text>
</comment>
<protein>
    <recommendedName>
        <fullName evidence="4">Glycosyltransferase RgtA/B/C/D-like domain-containing protein</fullName>
    </recommendedName>
</protein>
<keyword evidence="1" id="KW-0472">Membrane</keyword>
<dbReference type="InterPro" id="IPR052384">
    <property type="entry name" value="TMTC_O-mannosyltransferase"/>
</dbReference>
<proteinExistence type="predicted"/>
<dbReference type="PANTHER" id="PTHR44216:SF3">
    <property type="entry name" value="PROTEIN O-MANNOSYL-TRANSFERASE TMTC2"/>
    <property type="match status" value="1"/>
</dbReference>